<sequence>MDHTSTDEFQATVGLQLHIRSIPEVLGFEFISLTPELSHSAAVKEIKRLGDLIKNDMQLFPKGIQPPALKNPEACFLGIAKDIRDMIYEYTVTNYILGRSESVAQHANYGDSIEYGLSPEILRVCRQMGLQRGDFDYSSMLRYRDYSGAGARNSTKFSSLVPNPFYASEAHPVEYALGEAKQAAATYDVTEFKNQRALVLEYLESQYQALILTDAKLTEYIKEAKRKEGVLDPNPVQRLVPRFIEARDMALATFYVDEHAQAFIRKKPLHTQLHWLIYEKRLELIYSEMPRENAIRKMHTAMELYDRPEFVKQFKLAYQDMEKQYLEIQQARKDLFTWDINEDLGCYIDRGFNLCDEATNWDITEPDMTPSRY</sequence>
<proteinExistence type="predicted"/>
<reference evidence="1 2" key="1">
    <citation type="submission" date="2016-04" db="EMBL/GenBank/DDBJ databases">
        <title>A degradative enzymes factory behind the ericoid mycorrhizal symbiosis.</title>
        <authorList>
            <consortium name="DOE Joint Genome Institute"/>
            <person name="Martino E."/>
            <person name="Morin E."/>
            <person name="Grelet G."/>
            <person name="Kuo A."/>
            <person name="Kohler A."/>
            <person name="Daghino S."/>
            <person name="Barry K."/>
            <person name="Choi C."/>
            <person name="Cichocki N."/>
            <person name="Clum A."/>
            <person name="Copeland A."/>
            <person name="Hainaut M."/>
            <person name="Haridas S."/>
            <person name="Labutti K."/>
            <person name="Lindquist E."/>
            <person name="Lipzen A."/>
            <person name="Khouja H.-R."/>
            <person name="Murat C."/>
            <person name="Ohm R."/>
            <person name="Olson A."/>
            <person name="Spatafora J."/>
            <person name="Veneault-Fourrey C."/>
            <person name="Henrissat B."/>
            <person name="Grigoriev I."/>
            <person name="Martin F."/>
            <person name="Perotto S."/>
        </authorList>
    </citation>
    <scope>NUCLEOTIDE SEQUENCE [LARGE SCALE GENOMIC DNA]</scope>
    <source>
        <strain evidence="1 2">F</strain>
    </source>
</reference>
<accession>A0A2J6RRZ7</accession>
<dbReference type="Proteomes" id="UP000235786">
    <property type="component" value="Unassembled WGS sequence"/>
</dbReference>
<name>A0A2J6RRZ7_HYAVF</name>
<keyword evidence="2" id="KW-1185">Reference proteome</keyword>
<dbReference type="AlphaFoldDB" id="A0A2J6RRZ7"/>
<organism evidence="1 2">
    <name type="scientific">Hyaloscypha variabilis (strain UAMH 11265 / GT02V1 / F)</name>
    <name type="common">Meliniomyces variabilis</name>
    <dbReference type="NCBI Taxonomy" id="1149755"/>
    <lineage>
        <taxon>Eukaryota</taxon>
        <taxon>Fungi</taxon>
        <taxon>Dikarya</taxon>
        <taxon>Ascomycota</taxon>
        <taxon>Pezizomycotina</taxon>
        <taxon>Leotiomycetes</taxon>
        <taxon>Helotiales</taxon>
        <taxon>Hyaloscyphaceae</taxon>
        <taxon>Hyaloscypha</taxon>
        <taxon>Hyaloscypha variabilis</taxon>
    </lineage>
</organism>
<evidence type="ECO:0000313" key="1">
    <source>
        <dbReference type="EMBL" id="PMD41295.1"/>
    </source>
</evidence>
<protein>
    <submittedName>
        <fullName evidence="1">Uncharacterized protein</fullName>
    </submittedName>
</protein>
<evidence type="ECO:0000313" key="2">
    <source>
        <dbReference type="Proteomes" id="UP000235786"/>
    </source>
</evidence>
<dbReference type="EMBL" id="KZ613944">
    <property type="protein sequence ID" value="PMD41295.1"/>
    <property type="molecule type" value="Genomic_DNA"/>
</dbReference>
<gene>
    <name evidence="1" type="ORF">L207DRAFT_527938</name>
</gene>
<dbReference type="OrthoDB" id="62952at2759"/>